<keyword evidence="3" id="KW-0963">Cytoplasm</keyword>
<dbReference type="InterPro" id="IPR036584">
    <property type="entry name" value="FliS_sf"/>
</dbReference>
<dbReference type="EMBL" id="AUPZ01000010">
    <property type="protein sequence ID" value="EQB39178.1"/>
    <property type="molecule type" value="Genomic_DNA"/>
</dbReference>
<sequence length="120" mass="13467">MYGSNAHNTYAQNNVGIESPAKLIEMLYEGVLRFNAQAKKAIKDKDVEKKVYWTNRSIAIIVELLTVLDRSEGSVGAYLDGLYNYQIQLLTTASSQSDSDKLDEVSNVFKGLLEAWRETT</sequence>
<dbReference type="GO" id="GO:0071973">
    <property type="term" value="P:bacterial-type flagellum-dependent cell motility"/>
    <property type="evidence" value="ECO:0007669"/>
    <property type="project" value="TreeGrafter"/>
</dbReference>
<dbReference type="PIRSF" id="PIRSF039090">
    <property type="entry name" value="Flis"/>
    <property type="match status" value="1"/>
</dbReference>
<keyword evidence="6" id="KW-0282">Flagellum</keyword>
<gene>
    <name evidence="6" type="ORF">M947_08465</name>
</gene>
<keyword evidence="7" id="KW-1185">Reference proteome</keyword>
<comment type="similarity">
    <text evidence="2">Belongs to the FliS family.</text>
</comment>
<evidence type="ECO:0000256" key="3">
    <source>
        <dbReference type="ARBA" id="ARBA00022490"/>
    </source>
</evidence>
<organism evidence="6 7">
    <name type="scientific">Sulfurimonas hongkongensis</name>
    <dbReference type="NCBI Taxonomy" id="1172190"/>
    <lineage>
        <taxon>Bacteria</taxon>
        <taxon>Pseudomonadati</taxon>
        <taxon>Campylobacterota</taxon>
        <taxon>Epsilonproteobacteria</taxon>
        <taxon>Campylobacterales</taxon>
        <taxon>Sulfurimonadaceae</taxon>
        <taxon>Sulfurimonas</taxon>
    </lineage>
</organism>
<accession>T0L0A1</accession>
<comment type="subcellular location">
    <subcellularLocation>
        <location evidence="1">Cytoplasm</location>
        <location evidence="1">Cytosol</location>
    </subcellularLocation>
</comment>
<dbReference type="PANTHER" id="PTHR34773:SF1">
    <property type="entry name" value="FLAGELLAR SECRETION CHAPERONE FLIS"/>
    <property type="match status" value="1"/>
</dbReference>
<dbReference type="RefSeq" id="WP_021287943.1">
    <property type="nucleotide sequence ID" value="NZ_AUPZ01000010.1"/>
</dbReference>
<evidence type="ECO:0000256" key="4">
    <source>
        <dbReference type="ARBA" id="ARBA00022795"/>
    </source>
</evidence>
<dbReference type="SUPFAM" id="SSF101116">
    <property type="entry name" value="Flagellar export chaperone FliS"/>
    <property type="match status" value="1"/>
</dbReference>
<dbReference type="PATRIC" id="fig|1172190.3.peg.1629"/>
<reference evidence="6 7" key="1">
    <citation type="submission" date="2013-07" db="EMBL/GenBank/DDBJ databases">
        <title>Sulfurimonas hongkongensis AST-10 Genome Sequencing.</title>
        <authorList>
            <person name="Cai L."/>
            <person name="Zhang T."/>
        </authorList>
    </citation>
    <scope>NUCLEOTIDE SEQUENCE [LARGE SCALE GENOMIC DNA]</scope>
    <source>
        <strain evidence="6 7">AST-10</strain>
    </source>
</reference>
<comment type="caution">
    <text evidence="6">The sequence shown here is derived from an EMBL/GenBank/DDBJ whole genome shotgun (WGS) entry which is preliminary data.</text>
</comment>
<keyword evidence="4" id="KW-1005">Bacterial flagellum biogenesis</keyword>
<dbReference type="OrthoDB" id="5343669at2"/>
<dbReference type="GO" id="GO:0044780">
    <property type="term" value="P:bacterial-type flagellum assembly"/>
    <property type="evidence" value="ECO:0007669"/>
    <property type="project" value="InterPro"/>
</dbReference>
<evidence type="ECO:0000256" key="5">
    <source>
        <dbReference type="ARBA" id="ARBA00023186"/>
    </source>
</evidence>
<dbReference type="PANTHER" id="PTHR34773">
    <property type="entry name" value="FLAGELLAR SECRETION CHAPERONE FLIS"/>
    <property type="match status" value="1"/>
</dbReference>
<evidence type="ECO:0000256" key="1">
    <source>
        <dbReference type="ARBA" id="ARBA00004514"/>
    </source>
</evidence>
<keyword evidence="6" id="KW-0969">Cilium</keyword>
<dbReference type="Pfam" id="PF02561">
    <property type="entry name" value="FliS"/>
    <property type="match status" value="1"/>
</dbReference>
<proteinExistence type="inferred from homology"/>
<dbReference type="Proteomes" id="UP000015520">
    <property type="component" value="Unassembled WGS sequence"/>
</dbReference>
<dbReference type="STRING" id="1172190.M947_08465"/>
<protein>
    <submittedName>
        <fullName evidence="6">Flagellar biosynthesis protein FliS</fullName>
    </submittedName>
</protein>
<evidence type="ECO:0000256" key="2">
    <source>
        <dbReference type="ARBA" id="ARBA00008787"/>
    </source>
</evidence>
<name>T0L0A1_9BACT</name>
<dbReference type="AlphaFoldDB" id="T0L0A1"/>
<dbReference type="eggNOG" id="COG1516">
    <property type="taxonomic scope" value="Bacteria"/>
</dbReference>
<keyword evidence="5" id="KW-0143">Chaperone</keyword>
<dbReference type="InterPro" id="IPR003713">
    <property type="entry name" value="FliS"/>
</dbReference>
<evidence type="ECO:0000313" key="7">
    <source>
        <dbReference type="Proteomes" id="UP000015520"/>
    </source>
</evidence>
<dbReference type="GO" id="GO:0005829">
    <property type="term" value="C:cytosol"/>
    <property type="evidence" value="ECO:0007669"/>
    <property type="project" value="UniProtKB-SubCell"/>
</dbReference>
<keyword evidence="6" id="KW-0966">Cell projection</keyword>
<dbReference type="Gene3D" id="1.20.120.340">
    <property type="entry name" value="Flagellar protein FliS"/>
    <property type="match status" value="1"/>
</dbReference>
<dbReference type="NCBIfam" id="TIGR00208">
    <property type="entry name" value="fliS"/>
    <property type="match status" value="1"/>
</dbReference>
<dbReference type="CDD" id="cd16098">
    <property type="entry name" value="FliS"/>
    <property type="match status" value="1"/>
</dbReference>
<evidence type="ECO:0000313" key="6">
    <source>
        <dbReference type="EMBL" id="EQB39178.1"/>
    </source>
</evidence>